<reference evidence="3 4" key="1">
    <citation type="submission" date="2023-07" db="EMBL/GenBank/DDBJ databases">
        <title>Genomic Encyclopedia of Type Strains, Phase IV (KMG-IV): sequencing the most valuable type-strain genomes for metagenomic binning, comparative biology and taxonomic classification.</title>
        <authorList>
            <person name="Goeker M."/>
        </authorList>
    </citation>
    <scope>NUCLEOTIDE SEQUENCE [LARGE SCALE GENOMIC DNA]</scope>
    <source>
        <strain evidence="3 4">DSM 18695</strain>
    </source>
</reference>
<dbReference type="PROSITE" id="PS50110">
    <property type="entry name" value="RESPONSE_REGULATORY"/>
    <property type="match status" value="1"/>
</dbReference>
<dbReference type="SUPFAM" id="SSF52172">
    <property type="entry name" value="CheY-like"/>
    <property type="match status" value="1"/>
</dbReference>
<accession>A0ABU0IXM1</accession>
<dbReference type="InterPro" id="IPR011006">
    <property type="entry name" value="CheY-like_superfamily"/>
</dbReference>
<sequence>MIPALNGLRLLVVEDETMLAMMIESMLDDLGCVVVDVAGTVARGVALASDESLEIDGAILDVNLGGEKVYPVAEALISRRVPFIFSTGYGIDGIAAQFSHVPALAKPYRQEALEGMLVSTLGSGRA</sequence>
<dbReference type="Gene3D" id="3.40.50.2300">
    <property type="match status" value="1"/>
</dbReference>
<organism evidence="3 4">
    <name type="scientific">Caulobacter ginsengisoli</name>
    <dbReference type="NCBI Taxonomy" id="400775"/>
    <lineage>
        <taxon>Bacteria</taxon>
        <taxon>Pseudomonadati</taxon>
        <taxon>Pseudomonadota</taxon>
        <taxon>Alphaproteobacteria</taxon>
        <taxon>Caulobacterales</taxon>
        <taxon>Caulobacteraceae</taxon>
        <taxon>Caulobacter</taxon>
    </lineage>
</organism>
<proteinExistence type="predicted"/>
<dbReference type="RefSeq" id="WP_307352902.1">
    <property type="nucleotide sequence ID" value="NZ_JAUSVS010000014.1"/>
</dbReference>
<comment type="caution">
    <text evidence="3">The sequence shown here is derived from an EMBL/GenBank/DDBJ whole genome shotgun (WGS) entry which is preliminary data.</text>
</comment>
<dbReference type="Proteomes" id="UP001228905">
    <property type="component" value="Unassembled WGS sequence"/>
</dbReference>
<protein>
    <submittedName>
        <fullName evidence="3">CheY-like chemotaxis protein</fullName>
    </submittedName>
</protein>
<dbReference type="InterPro" id="IPR001789">
    <property type="entry name" value="Sig_transdc_resp-reg_receiver"/>
</dbReference>
<feature type="modified residue" description="4-aspartylphosphate" evidence="1">
    <location>
        <position position="61"/>
    </location>
</feature>
<evidence type="ECO:0000256" key="1">
    <source>
        <dbReference type="PROSITE-ProRule" id="PRU00169"/>
    </source>
</evidence>
<feature type="domain" description="Response regulatory" evidence="2">
    <location>
        <begin position="9"/>
        <end position="121"/>
    </location>
</feature>
<keyword evidence="4" id="KW-1185">Reference proteome</keyword>
<dbReference type="SMART" id="SM00448">
    <property type="entry name" value="REC"/>
    <property type="match status" value="1"/>
</dbReference>
<name>A0ABU0IXM1_9CAUL</name>
<evidence type="ECO:0000313" key="4">
    <source>
        <dbReference type="Proteomes" id="UP001228905"/>
    </source>
</evidence>
<evidence type="ECO:0000313" key="3">
    <source>
        <dbReference type="EMBL" id="MDQ0466761.1"/>
    </source>
</evidence>
<evidence type="ECO:0000259" key="2">
    <source>
        <dbReference type="PROSITE" id="PS50110"/>
    </source>
</evidence>
<keyword evidence="1" id="KW-0597">Phosphoprotein</keyword>
<gene>
    <name evidence="3" type="ORF">QO010_004557</name>
</gene>
<dbReference type="EMBL" id="JAUSVS010000014">
    <property type="protein sequence ID" value="MDQ0466761.1"/>
    <property type="molecule type" value="Genomic_DNA"/>
</dbReference>